<evidence type="ECO:0000256" key="4">
    <source>
        <dbReference type="ARBA" id="ARBA00022989"/>
    </source>
</evidence>
<name>A0ABD6CSZ6_9EURY</name>
<evidence type="ECO:0000256" key="3">
    <source>
        <dbReference type="ARBA" id="ARBA00022692"/>
    </source>
</evidence>
<keyword evidence="9" id="KW-1185">Reference proteome</keyword>
<gene>
    <name evidence="8" type="ORF">ACFSBX_18485</name>
</gene>
<evidence type="ECO:0000256" key="1">
    <source>
        <dbReference type="ARBA" id="ARBA00004651"/>
    </source>
</evidence>
<dbReference type="EMBL" id="JBHUDK010000019">
    <property type="protein sequence ID" value="MFD1600925.1"/>
    <property type="molecule type" value="Genomic_DNA"/>
</dbReference>
<evidence type="ECO:0000256" key="6">
    <source>
        <dbReference type="SAM" id="Phobius"/>
    </source>
</evidence>
<dbReference type="GO" id="GO:0005886">
    <property type="term" value="C:plasma membrane"/>
    <property type="evidence" value="ECO:0007669"/>
    <property type="project" value="UniProtKB-SubCell"/>
</dbReference>
<protein>
    <submittedName>
        <fullName evidence="8">PLDc N-terminal domain-containing protein</fullName>
    </submittedName>
</protein>
<reference evidence="8 9" key="1">
    <citation type="journal article" date="2019" name="Int. J. Syst. Evol. Microbiol.">
        <title>The Global Catalogue of Microorganisms (GCM) 10K type strain sequencing project: providing services to taxonomists for standard genome sequencing and annotation.</title>
        <authorList>
            <consortium name="The Broad Institute Genomics Platform"/>
            <consortium name="The Broad Institute Genome Sequencing Center for Infectious Disease"/>
            <person name="Wu L."/>
            <person name="Ma J."/>
        </authorList>
    </citation>
    <scope>NUCLEOTIDE SEQUENCE [LARGE SCALE GENOMIC DNA]</scope>
    <source>
        <strain evidence="8 9">CGMCC 1.12121</strain>
    </source>
</reference>
<evidence type="ECO:0000259" key="7">
    <source>
        <dbReference type="Pfam" id="PF13396"/>
    </source>
</evidence>
<feature type="transmembrane region" description="Helical" evidence="6">
    <location>
        <begin position="12"/>
        <end position="34"/>
    </location>
</feature>
<evidence type="ECO:0000313" key="8">
    <source>
        <dbReference type="EMBL" id="MFD1600925.1"/>
    </source>
</evidence>
<keyword evidence="3 6" id="KW-0812">Transmembrane</keyword>
<dbReference type="AlphaFoldDB" id="A0ABD6CSZ6"/>
<dbReference type="InterPro" id="IPR027379">
    <property type="entry name" value="CLS_N"/>
</dbReference>
<feature type="domain" description="Cardiolipin synthase N-terminal" evidence="7">
    <location>
        <begin position="28"/>
        <end position="68"/>
    </location>
</feature>
<evidence type="ECO:0000256" key="2">
    <source>
        <dbReference type="ARBA" id="ARBA00022475"/>
    </source>
</evidence>
<accession>A0ABD6CSZ6</accession>
<proteinExistence type="predicted"/>
<comment type="subcellular location">
    <subcellularLocation>
        <location evidence="1">Cell membrane</location>
        <topology evidence="1">Multi-pass membrane protein</topology>
    </subcellularLocation>
</comment>
<keyword evidence="4 6" id="KW-1133">Transmembrane helix</keyword>
<dbReference type="RefSeq" id="WP_256422843.1">
    <property type="nucleotide sequence ID" value="NZ_JANHDI010000015.1"/>
</dbReference>
<keyword evidence="2" id="KW-1003">Cell membrane</keyword>
<dbReference type="Pfam" id="PF13396">
    <property type="entry name" value="PLDc_N"/>
    <property type="match status" value="1"/>
</dbReference>
<organism evidence="8 9">
    <name type="scientific">Halobellus rarus</name>
    <dbReference type="NCBI Taxonomy" id="1126237"/>
    <lineage>
        <taxon>Archaea</taxon>
        <taxon>Methanobacteriati</taxon>
        <taxon>Methanobacteriota</taxon>
        <taxon>Stenosarchaea group</taxon>
        <taxon>Halobacteria</taxon>
        <taxon>Halobacteriales</taxon>
        <taxon>Haloferacaceae</taxon>
        <taxon>Halobellus</taxon>
    </lineage>
</organism>
<feature type="transmembrane region" description="Helical" evidence="6">
    <location>
        <begin position="46"/>
        <end position="66"/>
    </location>
</feature>
<comment type="caution">
    <text evidence="8">The sequence shown here is derived from an EMBL/GenBank/DDBJ whole genome shotgun (WGS) entry which is preliminary data.</text>
</comment>
<evidence type="ECO:0000313" key="9">
    <source>
        <dbReference type="Proteomes" id="UP001597085"/>
    </source>
</evidence>
<keyword evidence="5 6" id="KW-0472">Membrane</keyword>
<evidence type="ECO:0000256" key="5">
    <source>
        <dbReference type="ARBA" id="ARBA00023136"/>
    </source>
</evidence>
<dbReference type="Proteomes" id="UP001597085">
    <property type="component" value="Unassembled WGS sequence"/>
</dbReference>
<sequence length="71" mass="7525">MSSTVLLQGAVGAVGVAIGLLFLLVGIAMIVWTYTDAKKNSTHPAFLWAVVVFLAPILGLLLYVLLGRNAR</sequence>